<reference evidence="2" key="1">
    <citation type="journal article" date="2023" name="G3 (Bethesda)">
        <title>Whole genome assembly and annotation of the endangered Caribbean coral Acropora cervicornis.</title>
        <authorList>
            <person name="Selwyn J.D."/>
            <person name="Vollmer S.V."/>
        </authorList>
    </citation>
    <scope>NUCLEOTIDE SEQUENCE</scope>
    <source>
        <strain evidence="2">K2</strain>
    </source>
</reference>
<organism evidence="2 3">
    <name type="scientific">Acropora cervicornis</name>
    <name type="common">Staghorn coral</name>
    <dbReference type="NCBI Taxonomy" id="6130"/>
    <lineage>
        <taxon>Eukaryota</taxon>
        <taxon>Metazoa</taxon>
        <taxon>Cnidaria</taxon>
        <taxon>Anthozoa</taxon>
        <taxon>Hexacorallia</taxon>
        <taxon>Scleractinia</taxon>
        <taxon>Astrocoeniina</taxon>
        <taxon>Acroporidae</taxon>
        <taxon>Acropora</taxon>
    </lineage>
</organism>
<feature type="region of interest" description="Disordered" evidence="1">
    <location>
        <begin position="1"/>
        <end position="43"/>
    </location>
</feature>
<feature type="compositionally biased region" description="Basic and acidic residues" evidence="1">
    <location>
        <begin position="1"/>
        <end position="27"/>
    </location>
</feature>
<dbReference type="PANTHER" id="PTHR46601:SF1">
    <property type="entry name" value="ADF-H DOMAIN-CONTAINING PROTEIN"/>
    <property type="match status" value="1"/>
</dbReference>
<gene>
    <name evidence="2" type="ORF">P5673_011941</name>
</gene>
<reference evidence="2" key="2">
    <citation type="journal article" date="2023" name="Science">
        <title>Genomic signatures of disease resistance in endangered staghorn corals.</title>
        <authorList>
            <person name="Vollmer S.V."/>
            <person name="Selwyn J.D."/>
            <person name="Despard B.A."/>
            <person name="Roesel C.L."/>
        </authorList>
    </citation>
    <scope>NUCLEOTIDE SEQUENCE</scope>
    <source>
        <strain evidence="2">K2</strain>
    </source>
</reference>
<evidence type="ECO:0000256" key="1">
    <source>
        <dbReference type="SAM" id="MobiDB-lite"/>
    </source>
</evidence>
<proteinExistence type="predicted"/>
<protein>
    <submittedName>
        <fullName evidence="2">Uncharacterized protein</fullName>
    </submittedName>
</protein>
<evidence type="ECO:0000313" key="2">
    <source>
        <dbReference type="EMBL" id="KAK2564499.1"/>
    </source>
</evidence>
<dbReference type="Proteomes" id="UP001249851">
    <property type="component" value="Unassembled WGS sequence"/>
</dbReference>
<dbReference type="AlphaFoldDB" id="A0AAD9V7X1"/>
<comment type="caution">
    <text evidence="2">The sequence shown here is derived from an EMBL/GenBank/DDBJ whole genome shotgun (WGS) entry which is preliminary data.</text>
</comment>
<name>A0AAD9V7X1_ACRCE</name>
<accession>A0AAD9V7X1</accession>
<keyword evidence="3" id="KW-1185">Reference proteome</keyword>
<dbReference type="PANTHER" id="PTHR46601">
    <property type="entry name" value="ULP_PROTEASE DOMAIN-CONTAINING PROTEIN"/>
    <property type="match status" value="1"/>
</dbReference>
<dbReference type="EMBL" id="JARQWQ010000022">
    <property type="protein sequence ID" value="KAK2564499.1"/>
    <property type="molecule type" value="Genomic_DNA"/>
</dbReference>
<sequence length="267" mass="31269">MKKWREENIKKKKEEEKNHYELSRENIAKGMQNMKTGKSKDDKAANSAFKSLVLGQNVSKCKAEKYLSKEKKSWLDLERKTRGDAISTEHKQLIFSFWSYEVRRPTGDKKDVIRKRTAKQQHMEHARHVLEKTQTEALLEFQGQYLEVKIRQRKFESLKPFFVCKGKGQKILPLITLKATAAASRMSYSQYFVVNKVSLHITILYRHAVESTDGKTSTEDAPHIVKEHLFVISFDDVQDYHSVHKAQELMVGYLENQLQMKINKLHR</sequence>
<evidence type="ECO:0000313" key="3">
    <source>
        <dbReference type="Proteomes" id="UP001249851"/>
    </source>
</evidence>